<evidence type="ECO:0000256" key="2">
    <source>
        <dbReference type="ARBA" id="ARBA00022679"/>
    </source>
</evidence>
<comment type="cofactor">
    <cofactor evidence="1">
        <name>pyridoxal 5'-phosphate</name>
        <dbReference type="ChEBI" id="CHEBI:597326"/>
    </cofactor>
</comment>
<feature type="non-terminal residue" evidence="4">
    <location>
        <position position="86"/>
    </location>
</feature>
<dbReference type="InterPro" id="IPR050087">
    <property type="entry name" value="AON_synthase_class-II"/>
</dbReference>
<evidence type="ECO:0000259" key="3">
    <source>
        <dbReference type="Pfam" id="PF00155"/>
    </source>
</evidence>
<feature type="non-terminal residue" evidence="4">
    <location>
        <position position="1"/>
    </location>
</feature>
<dbReference type="GO" id="GO:0008483">
    <property type="term" value="F:transaminase activity"/>
    <property type="evidence" value="ECO:0007669"/>
    <property type="project" value="UniProtKB-KW"/>
</dbReference>
<dbReference type="GO" id="GO:0030170">
    <property type="term" value="F:pyridoxal phosphate binding"/>
    <property type="evidence" value="ECO:0007669"/>
    <property type="project" value="InterPro"/>
</dbReference>
<proteinExistence type="predicted"/>
<dbReference type="PANTHER" id="PTHR13693">
    <property type="entry name" value="CLASS II AMINOTRANSFERASE/8-AMINO-7-OXONONANOATE SYNTHASE"/>
    <property type="match status" value="1"/>
</dbReference>
<dbReference type="Proteomes" id="UP000447545">
    <property type="component" value="Unassembled WGS sequence"/>
</dbReference>
<name>A0A7K1GI69_9FLAO</name>
<keyword evidence="2 4" id="KW-0808">Transferase</keyword>
<reference evidence="4 5" key="1">
    <citation type="submission" date="2019-11" db="EMBL/GenBank/DDBJ databases">
        <title>Winogradskyella ouciana sp. nov., isolated from the hadal seawater of the Mariana Trench.</title>
        <authorList>
            <person name="Liu R."/>
        </authorList>
    </citation>
    <scope>NUCLEOTIDE SEQUENCE [LARGE SCALE GENOMIC DNA]</scope>
    <source>
        <strain evidence="4 5">ZXX205</strain>
    </source>
</reference>
<evidence type="ECO:0000313" key="5">
    <source>
        <dbReference type="Proteomes" id="UP000447545"/>
    </source>
</evidence>
<organism evidence="4 5">
    <name type="scientific">Winogradskyella ouciana</name>
    <dbReference type="NCBI Taxonomy" id="2608631"/>
    <lineage>
        <taxon>Bacteria</taxon>
        <taxon>Pseudomonadati</taxon>
        <taxon>Bacteroidota</taxon>
        <taxon>Flavobacteriia</taxon>
        <taxon>Flavobacteriales</taxon>
        <taxon>Flavobacteriaceae</taxon>
        <taxon>Winogradskyella</taxon>
    </lineage>
</organism>
<dbReference type="PANTHER" id="PTHR13693:SF3">
    <property type="entry name" value="LD36009P"/>
    <property type="match status" value="1"/>
</dbReference>
<keyword evidence="5" id="KW-1185">Reference proteome</keyword>
<feature type="domain" description="Aminotransferase class I/classII large" evidence="3">
    <location>
        <begin position="2"/>
        <end position="81"/>
    </location>
</feature>
<protein>
    <submittedName>
        <fullName evidence="4">Aminotransferase class I/II-fold pyridoxal phosphate-dependent enzyme</fullName>
    </submittedName>
</protein>
<dbReference type="InterPro" id="IPR015424">
    <property type="entry name" value="PyrdxlP-dep_Trfase"/>
</dbReference>
<keyword evidence="4" id="KW-0032">Aminotransferase</keyword>
<dbReference type="InterPro" id="IPR015422">
    <property type="entry name" value="PyrdxlP-dep_Trfase_small"/>
</dbReference>
<dbReference type="AlphaFoldDB" id="A0A7K1GI69"/>
<dbReference type="Gene3D" id="3.90.1150.10">
    <property type="entry name" value="Aspartate Aminotransferase, domain 1"/>
    <property type="match status" value="1"/>
</dbReference>
<sequence length="86" mass="9257">FIDFLLNQARTFIFQTALPPSICAASHTALDIISDMHDTRRELQSSVKTIKTRLADMGFTVRGGDTPIIPVIIGDAKTAVSAAALL</sequence>
<comment type="caution">
    <text evidence="4">The sequence shown here is derived from an EMBL/GenBank/DDBJ whole genome shotgun (WGS) entry which is preliminary data.</text>
</comment>
<evidence type="ECO:0000313" key="4">
    <source>
        <dbReference type="EMBL" id="MTE28434.1"/>
    </source>
</evidence>
<dbReference type="SUPFAM" id="SSF53383">
    <property type="entry name" value="PLP-dependent transferases"/>
    <property type="match status" value="1"/>
</dbReference>
<dbReference type="InterPro" id="IPR004839">
    <property type="entry name" value="Aminotransferase_I/II_large"/>
</dbReference>
<dbReference type="EMBL" id="WJYA01000192">
    <property type="protein sequence ID" value="MTE28434.1"/>
    <property type="molecule type" value="Genomic_DNA"/>
</dbReference>
<dbReference type="Pfam" id="PF00155">
    <property type="entry name" value="Aminotran_1_2"/>
    <property type="match status" value="1"/>
</dbReference>
<gene>
    <name evidence="4" type="ORF">F1003_16060</name>
</gene>
<accession>A0A7K1GI69</accession>
<evidence type="ECO:0000256" key="1">
    <source>
        <dbReference type="ARBA" id="ARBA00001933"/>
    </source>
</evidence>